<dbReference type="InterPro" id="IPR003154">
    <property type="entry name" value="S1/P1nuclease"/>
</dbReference>
<dbReference type="GO" id="GO:0004519">
    <property type="term" value="F:endonuclease activity"/>
    <property type="evidence" value="ECO:0007669"/>
    <property type="project" value="UniProtKB-KW"/>
</dbReference>
<dbReference type="InterPro" id="IPR008947">
    <property type="entry name" value="PLipase_C/P1_nuclease_dom_sf"/>
</dbReference>
<keyword evidence="9" id="KW-1185">Reference proteome</keyword>
<organism evidence="8 9">
    <name type="scientific">Hymenobacter setariae</name>
    <dbReference type="NCBI Taxonomy" id="2594794"/>
    <lineage>
        <taxon>Bacteria</taxon>
        <taxon>Pseudomonadati</taxon>
        <taxon>Bacteroidota</taxon>
        <taxon>Cytophagia</taxon>
        <taxon>Cytophagales</taxon>
        <taxon>Hymenobacteraceae</taxon>
        <taxon>Hymenobacter</taxon>
    </lineage>
</organism>
<evidence type="ECO:0000256" key="1">
    <source>
        <dbReference type="ARBA" id="ARBA00022722"/>
    </source>
</evidence>
<keyword evidence="5" id="KW-1015">Disulfide bond</keyword>
<evidence type="ECO:0000256" key="2">
    <source>
        <dbReference type="ARBA" id="ARBA00022723"/>
    </source>
</evidence>
<accession>A0A558BU54</accession>
<name>A0A558BU54_9BACT</name>
<evidence type="ECO:0000256" key="4">
    <source>
        <dbReference type="ARBA" id="ARBA00022801"/>
    </source>
</evidence>
<evidence type="ECO:0000256" key="3">
    <source>
        <dbReference type="ARBA" id="ARBA00022759"/>
    </source>
</evidence>
<dbReference type="GO" id="GO:0006308">
    <property type="term" value="P:DNA catabolic process"/>
    <property type="evidence" value="ECO:0007669"/>
    <property type="project" value="InterPro"/>
</dbReference>
<dbReference type="GO" id="GO:0016788">
    <property type="term" value="F:hydrolase activity, acting on ester bonds"/>
    <property type="evidence" value="ECO:0007669"/>
    <property type="project" value="InterPro"/>
</dbReference>
<keyword evidence="6" id="KW-0325">Glycoprotein</keyword>
<feature type="chain" id="PRO_5035149795" evidence="7">
    <location>
        <begin position="21"/>
        <end position="262"/>
    </location>
</feature>
<sequence>MKKFLFALAVWAALPLSSWAWGVDGHRAVGLIADRHLTDKARRQVTALLGTQTLALVSTQPDEMRYLPEFKETAPWHYVNTALGLGHDQYLQAVKGQTNPNAYNVLVAKMKEMRDPAKTQAQRAEALIFVVHIVGDMHQPMHTGRAEDKGGNDIKLTYRGKDTNLHSLWDSGLLDYQGLTYTEMGQQYDAAVPAALAKTWQSVQDPAEWLFESYTAATQLYAEAAQNANPDYRYYPAHADLMKHRIQQAGIRLAAVLNEAFK</sequence>
<dbReference type="SUPFAM" id="SSF48537">
    <property type="entry name" value="Phospholipase C/P1 nuclease"/>
    <property type="match status" value="1"/>
</dbReference>
<proteinExistence type="predicted"/>
<evidence type="ECO:0000313" key="8">
    <source>
        <dbReference type="EMBL" id="TVT40041.1"/>
    </source>
</evidence>
<dbReference type="Gene3D" id="1.10.575.10">
    <property type="entry name" value="P1 Nuclease"/>
    <property type="match status" value="1"/>
</dbReference>
<dbReference type="CDD" id="cd11010">
    <property type="entry name" value="S1-P1_nuclease"/>
    <property type="match status" value="1"/>
</dbReference>
<keyword evidence="2" id="KW-0479">Metal-binding</keyword>
<evidence type="ECO:0000256" key="5">
    <source>
        <dbReference type="ARBA" id="ARBA00023157"/>
    </source>
</evidence>
<keyword evidence="4" id="KW-0378">Hydrolase</keyword>
<evidence type="ECO:0000256" key="6">
    <source>
        <dbReference type="ARBA" id="ARBA00023180"/>
    </source>
</evidence>
<dbReference type="Pfam" id="PF02265">
    <property type="entry name" value="S1-P1_nuclease"/>
    <property type="match status" value="1"/>
</dbReference>
<gene>
    <name evidence="8" type="ORF">FNT36_11075</name>
</gene>
<keyword evidence="3" id="KW-0255">Endonuclease</keyword>
<dbReference type="Proteomes" id="UP000317624">
    <property type="component" value="Unassembled WGS sequence"/>
</dbReference>
<keyword evidence="1" id="KW-0540">Nuclease</keyword>
<reference evidence="8 9" key="1">
    <citation type="submission" date="2019-07" db="EMBL/GenBank/DDBJ databases">
        <title>Hymenobacter sp. straun FUR1 Genome sequencing and assembly.</title>
        <authorList>
            <person name="Chhetri G."/>
        </authorList>
    </citation>
    <scope>NUCLEOTIDE SEQUENCE [LARGE SCALE GENOMIC DNA]</scope>
    <source>
        <strain evidence="8 9">Fur1</strain>
    </source>
</reference>
<dbReference type="OrthoDB" id="267579at2"/>
<dbReference type="PANTHER" id="PTHR33146">
    <property type="entry name" value="ENDONUCLEASE 4"/>
    <property type="match status" value="1"/>
</dbReference>
<evidence type="ECO:0000313" key="9">
    <source>
        <dbReference type="Proteomes" id="UP000317624"/>
    </source>
</evidence>
<protein>
    <submittedName>
        <fullName evidence="8">S1/P1 nuclease</fullName>
    </submittedName>
</protein>
<dbReference type="GO" id="GO:0046872">
    <property type="term" value="F:metal ion binding"/>
    <property type="evidence" value="ECO:0007669"/>
    <property type="project" value="UniProtKB-KW"/>
</dbReference>
<dbReference type="RefSeq" id="WP_144847538.1">
    <property type="nucleotide sequence ID" value="NZ_VMRJ01000003.1"/>
</dbReference>
<keyword evidence="7" id="KW-0732">Signal</keyword>
<comment type="caution">
    <text evidence="8">The sequence shown here is derived from an EMBL/GenBank/DDBJ whole genome shotgun (WGS) entry which is preliminary data.</text>
</comment>
<dbReference type="PANTHER" id="PTHR33146:SF26">
    <property type="entry name" value="ENDONUCLEASE 4"/>
    <property type="match status" value="1"/>
</dbReference>
<feature type="signal peptide" evidence="7">
    <location>
        <begin position="1"/>
        <end position="20"/>
    </location>
</feature>
<dbReference type="EMBL" id="VMRJ01000003">
    <property type="protein sequence ID" value="TVT40041.1"/>
    <property type="molecule type" value="Genomic_DNA"/>
</dbReference>
<dbReference type="GO" id="GO:0003676">
    <property type="term" value="F:nucleic acid binding"/>
    <property type="evidence" value="ECO:0007669"/>
    <property type="project" value="InterPro"/>
</dbReference>
<evidence type="ECO:0000256" key="7">
    <source>
        <dbReference type="SAM" id="SignalP"/>
    </source>
</evidence>
<dbReference type="AlphaFoldDB" id="A0A558BU54"/>